<keyword evidence="2" id="KW-0812">Transmembrane</keyword>
<evidence type="ECO:0000313" key="3">
    <source>
        <dbReference type="EMBL" id="KAL2330764.1"/>
    </source>
</evidence>
<keyword evidence="2" id="KW-1133">Transmembrane helix</keyword>
<feature type="transmembrane region" description="Helical" evidence="2">
    <location>
        <begin position="59"/>
        <end position="80"/>
    </location>
</feature>
<sequence>MHKPTHPCGGTYPTPPQILRTPKNDAVLPPTHDPPSRMLTYASAAASSCLRHRHRRIRFLLLLLCSPLLLLLLCAALPFLCAADLCLRRRLWRKLLRRWDDHGDGDGDGDPLQRCEEGCSEEEKGLLHRYLEDQLLLVRSMYECGGGDPNDDGEEEEDSRTVQDVERLGSNRIPLLR</sequence>
<proteinExistence type="predicted"/>
<feature type="region of interest" description="Disordered" evidence="1">
    <location>
        <begin position="1"/>
        <end position="34"/>
    </location>
</feature>
<gene>
    <name evidence="3" type="ORF">Fmac_018345</name>
</gene>
<feature type="region of interest" description="Disordered" evidence="1">
    <location>
        <begin position="145"/>
        <end position="177"/>
    </location>
</feature>
<dbReference type="Proteomes" id="UP001603857">
    <property type="component" value="Unassembled WGS sequence"/>
</dbReference>
<reference evidence="3 4" key="1">
    <citation type="submission" date="2024-08" db="EMBL/GenBank/DDBJ databases">
        <title>Insights into the chromosomal genome structure of Flemingia macrophylla.</title>
        <authorList>
            <person name="Ding Y."/>
            <person name="Zhao Y."/>
            <person name="Bi W."/>
            <person name="Wu M."/>
            <person name="Zhao G."/>
            <person name="Gong Y."/>
            <person name="Li W."/>
            <person name="Zhang P."/>
        </authorList>
    </citation>
    <scope>NUCLEOTIDE SEQUENCE [LARGE SCALE GENOMIC DNA]</scope>
    <source>
        <strain evidence="3">DYQJB</strain>
        <tissue evidence="3">Leaf</tissue>
    </source>
</reference>
<feature type="compositionally biased region" description="Basic and acidic residues" evidence="1">
    <location>
        <begin position="159"/>
        <end position="169"/>
    </location>
</feature>
<name>A0ABD1M4Q3_9FABA</name>
<keyword evidence="2" id="KW-0472">Membrane</keyword>
<organism evidence="3 4">
    <name type="scientific">Flemingia macrophylla</name>
    <dbReference type="NCBI Taxonomy" id="520843"/>
    <lineage>
        <taxon>Eukaryota</taxon>
        <taxon>Viridiplantae</taxon>
        <taxon>Streptophyta</taxon>
        <taxon>Embryophyta</taxon>
        <taxon>Tracheophyta</taxon>
        <taxon>Spermatophyta</taxon>
        <taxon>Magnoliopsida</taxon>
        <taxon>eudicotyledons</taxon>
        <taxon>Gunneridae</taxon>
        <taxon>Pentapetalae</taxon>
        <taxon>rosids</taxon>
        <taxon>fabids</taxon>
        <taxon>Fabales</taxon>
        <taxon>Fabaceae</taxon>
        <taxon>Papilionoideae</taxon>
        <taxon>50 kb inversion clade</taxon>
        <taxon>NPAAA clade</taxon>
        <taxon>indigoferoid/millettioid clade</taxon>
        <taxon>Phaseoleae</taxon>
        <taxon>Flemingia</taxon>
    </lineage>
</organism>
<evidence type="ECO:0000256" key="2">
    <source>
        <dbReference type="SAM" id="Phobius"/>
    </source>
</evidence>
<dbReference type="PANTHER" id="PTHR36322:SF3">
    <property type="entry name" value="TRANSMEMBRANE PROTEIN"/>
    <property type="match status" value="1"/>
</dbReference>
<protein>
    <submittedName>
        <fullName evidence="3">Uncharacterized protein</fullName>
    </submittedName>
</protein>
<dbReference type="PANTHER" id="PTHR36322">
    <property type="entry name" value="TRANSMEMBRANE PROTEIN"/>
    <property type="match status" value="1"/>
</dbReference>
<keyword evidence="4" id="KW-1185">Reference proteome</keyword>
<feature type="compositionally biased region" description="Acidic residues" evidence="1">
    <location>
        <begin position="149"/>
        <end position="158"/>
    </location>
</feature>
<evidence type="ECO:0000313" key="4">
    <source>
        <dbReference type="Proteomes" id="UP001603857"/>
    </source>
</evidence>
<evidence type="ECO:0000256" key="1">
    <source>
        <dbReference type="SAM" id="MobiDB-lite"/>
    </source>
</evidence>
<dbReference type="AlphaFoldDB" id="A0ABD1M4Q3"/>
<comment type="caution">
    <text evidence="3">The sequence shown here is derived from an EMBL/GenBank/DDBJ whole genome shotgun (WGS) entry which is preliminary data.</text>
</comment>
<dbReference type="EMBL" id="JBGMDY010000006">
    <property type="protein sequence ID" value="KAL2330764.1"/>
    <property type="molecule type" value="Genomic_DNA"/>
</dbReference>
<accession>A0ABD1M4Q3</accession>